<accession>A0A158J3G1</accession>
<keyword evidence="3" id="KW-1185">Reference proteome</keyword>
<evidence type="ECO:0000256" key="1">
    <source>
        <dbReference type="SAM" id="MobiDB-lite"/>
    </source>
</evidence>
<dbReference type="AlphaFoldDB" id="A0A158J3G1"/>
<organism evidence="2 3">
    <name type="scientific">Caballeronia arvi</name>
    <dbReference type="NCBI Taxonomy" id="1777135"/>
    <lineage>
        <taxon>Bacteria</taxon>
        <taxon>Pseudomonadati</taxon>
        <taxon>Pseudomonadota</taxon>
        <taxon>Betaproteobacteria</taxon>
        <taxon>Burkholderiales</taxon>
        <taxon>Burkholderiaceae</taxon>
        <taxon>Caballeronia</taxon>
    </lineage>
</organism>
<evidence type="ECO:0000313" key="2">
    <source>
        <dbReference type="EMBL" id="SAL63482.1"/>
    </source>
</evidence>
<comment type="caution">
    <text evidence="2">The sequence shown here is derived from an EMBL/GenBank/DDBJ whole genome shotgun (WGS) entry which is preliminary data.</text>
</comment>
<name>A0A158J3G1_9BURK</name>
<proteinExistence type="predicted"/>
<protein>
    <submittedName>
        <fullName evidence="2">Uncharacterized protein</fullName>
    </submittedName>
</protein>
<evidence type="ECO:0000313" key="3">
    <source>
        <dbReference type="Proteomes" id="UP000055019"/>
    </source>
</evidence>
<reference evidence="2" key="1">
    <citation type="submission" date="2016-01" db="EMBL/GenBank/DDBJ databases">
        <authorList>
            <person name="Peeters C."/>
        </authorList>
    </citation>
    <scope>NUCLEOTIDE SEQUENCE [LARGE SCALE GENOMIC DNA]</scope>
    <source>
        <strain evidence="2">LMG 29317</strain>
    </source>
</reference>
<feature type="region of interest" description="Disordered" evidence="1">
    <location>
        <begin position="1"/>
        <end position="25"/>
    </location>
</feature>
<gene>
    <name evidence="2" type="ORF">AWB74_03361</name>
</gene>
<dbReference type="EMBL" id="FCOM02000012">
    <property type="protein sequence ID" value="SAL63482.1"/>
    <property type="molecule type" value="Genomic_DNA"/>
</dbReference>
<sequence length="182" mass="20729">MKPSTCAPNERQATEAMDERFGEREPSAECAIAHPAPARNAARECPIDLEYFDGRCQSVRLGPQRGRCGCGILDQRRVHLHHCVELRNGTIDLLDPRVRSTMHEQCPRRRLNTMFAPIWPDASSSLHCAYRIGTQSHRRATRFASRYPIARGPRRALHLVPSARSTARPTLSWPQRNPLRCR</sequence>
<dbReference type="Proteomes" id="UP000055019">
    <property type="component" value="Unassembled WGS sequence"/>
</dbReference>